<keyword evidence="3" id="KW-0808">Transferase</keyword>
<reference evidence="3" key="1">
    <citation type="journal article" date="2022" name="Int. J. Mol. Sci.">
        <title>Draft Genome of Tanacetum Coccineum: Genomic Comparison of Closely Related Tanacetum-Family Plants.</title>
        <authorList>
            <person name="Yamashiro T."/>
            <person name="Shiraishi A."/>
            <person name="Nakayama K."/>
            <person name="Satake H."/>
        </authorList>
    </citation>
    <scope>NUCLEOTIDE SEQUENCE</scope>
</reference>
<evidence type="ECO:0000313" key="4">
    <source>
        <dbReference type="Proteomes" id="UP001151760"/>
    </source>
</evidence>
<comment type="caution">
    <text evidence="3">The sequence shown here is derived from an EMBL/GenBank/DDBJ whole genome shotgun (WGS) entry which is preliminary data.</text>
</comment>
<gene>
    <name evidence="3" type="ORF">Tco_1056325</name>
</gene>
<protein>
    <submittedName>
        <fullName evidence="3">Reverse transcriptase domain-containing protein</fullName>
    </submittedName>
</protein>
<evidence type="ECO:0000313" key="3">
    <source>
        <dbReference type="EMBL" id="GJT81983.1"/>
    </source>
</evidence>
<evidence type="ECO:0000259" key="2">
    <source>
        <dbReference type="Pfam" id="PF03732"/>
    </source>
</evidence>
<dbReference type="Proteomes" id="UP001151760">
    <property type="component" value="Unassembled WGS sequence"/>
</dbReference>
<name>A0ABQ5H4J4_9ASTR</name>
<feature type="compositionally biased region" description="Basic and acidic residues" evidence="1">
    <location>
        <begin position="402"/>
        <end position="411"/>
    </location>
</feature>
<proteinExistence type="predicted"/>
<reference evidence="3" key="2">
    <citation type="submission" date="2022-01" db="EMBL/GenBank/DDBJ databases">
        <authorList>
            <person name="Yamashiro T."/>
            <person name="Shiraishi A."/>
            <person name="Satake H."/>
            <person name="Nakayama K."/>
        </authorList>
    </citation>
    <scope>NUCLEOTIDE SEQUENCE</scope>
</reference>
<feature type="region of interest" description="Disordered" evidence="1">
    <location>
        <begin position="391"/>
        <end position="425"/>
    </location>
</feature>
<keyword evidence="3" id="KW-0548">Nucleotidyltransferase</keyword>
<evidence type="ECO:0000256" key="1">
    <source>
        <dbReference type="SAM" id="MobiDB-lite"/>
    </source>
</evidence>
<dbReference type="InterPro" id="IPR005162">
    <property type="entry name" value="Retrotrans_gag_dom"/>
</dbReference>
<feature type="compositionally biased region" description="Acidic residues" evidence="1">
    <location>
        <begin position="391"/>
        <end position="401"/>
    </location>
</feature>
<dbReference type="GO" id="GO:0003964">
    <property type="term" value="F:RNA-directed DNA polymerase activity"/>
    <property type="evidence" value="ECO:0007669"/>
    <property type="project" value="UniProtKB-KW"/>
</dbReference>
<keyword evidence="3" id="KW-0695">RNA-directed DNA polymerase</keyword>
<feature type="domain" description="Retrotransposon gag" evidence="2">
    <location>
        <begin position="47"/>
        <end position="138"/>
    </location>
</feature>
<dbReference type="Pfam" id="PF03732">
    <property type="entry name" value="Retrotrans_gag"/>
    <property type="match status" value="1"/>
</dbReference>
<keyword evidence="4" id="KW-1185">Reference proteome</keyword>
<dbReference type="PANTHER" id="PTHR33223">
    <property type="entry name" value="CCHC-TYPE DOMAIN-CONTAINING PROTEIN"/>
    <property type="match status" value="1"/>
</dbReference>
<accession>A0ABQ5H4J4</accession>
<dbReference type="PANTHER" id="PTHR33223:SF11">
    <property type="entry name" value="ELEMENT PROTEIN, PUTATIVE-RELATED"/>
    <property type="match status" value="1"/>
</dbReference>
<dbReference type="EMBL" id="BQNB010019126">
    <property type="protein sequence ID" value="GJT81983.1"/>
    <property type="molecule type" value="Genomic_DNA"/>
</dbReference>
<sequence length="532" mass="60270">MRTVLKTATVNVIKAKRYCSTISFRRPFLLDTPLVSMAVKRTMDLIAPSTQRGSARIWLEKEPPRSILTWDDLVSKFINQLFPPSKTTNLRNEITRFQQRFDESFYEAWDRFNDLLRACPHHGFSELHQLDTFYNALNANDQDSLNSATGGNFLDKMPRECLRIIESKSKVRNSRNKAVIAKVSSNSSTPGISPDVAALTTEVSELKNLMKTMLIDKQKAQALGNIDEDVENKNSNVSNSDEPVLLNTPLSNKVESFNPEDDIDEIDAFLAMEVSSNFEEDYFDSEGDVIFLENLLSDDTTHNLAPEVISDHEALHNTSITFSPRNDPLHHEFAGELITLPSSIVHEHEDYLSRMTLLCEISISRSQENVHANQSSIIESLPVSLIPVEDSVENDDSEDEHNELPNLDHQDNPSSPRPPPEPPDVCLNFKLDTAMNDEDFNQGEIVLSLNVEDVNSFIFVIWTFSPFFTYPRILPVILSLRSEDLVFDPGISTFHFSLKPVPFASLDNDYRDRVIAMCTRLQKQKRFVGGTL</sequence>
<organism evidence="3 4">
    <name type="scientific">Tanacetum coccineum</name>
    <dbReference type="NCBI Taxonomy" id="301880"/>
    <lineage>
        <taxon>Eukaryota</taxon>
        <taxon>Viridiplantae</taxon>
        <taxon>Streptophyta</taxon>
        <taxon>Embryophyta</taxon>
        <taxon>Tracheophyta</taxon>
        <taxon>Spermatophyta</taxon>
        <taxon>Magnoliopsida</taxon>
        <taxon>eudicotyledons</taxon>
        <taxon>Gunneridae</taxon>
        <taxon>Pentapetalae</taxon>
        <taxon>asterids</taxon>
        <taxon>campanulids</taxon>
        <taxon>Asterales</taxon>
        <taxon>Asteraceae</taxon>
        <taxon>Asteroideae</taxon>
        <taxon>Anthemideae</taxon>
        <taxon>Anthemidinae</taxon>
        <taxon>Tanacetum</taxon>
    </lineage>
</organism>